<accession>A0ABR5AD62</accession>
<dbReference type="EMBL" id="JXAK01000046">
    <property type="protein sequence ID" value="KIL38979.1"/>
    <property type="molecule type" value="Genomic_DNA"/>
</dbReference>
<dbReference type="Gene3D" id="2.60.120.620">
    <property type="entry name" value="q2cbj1_9rhob like domain"/>
    <property type="match status" value="1"/>
</dbReference>
<evidence type="ECO:0000313" key="2">
    <source>
        <dbReference type="Proteomes" id="UP000031967"/>
    </source>
</evidence>
<sequence>MAYKVLTEAEVEQFMELGWVKVEEAFSRADALACQDYLWEQIRSRGVAKEDRATWTTPMLWVQEAYRSPEFDRCNTQRLADAIEDLIGEGRWAENRVYGRDEITGTWGWWPVNFSYGGHQPWSIPAKGWHWDGVHFRHYVDSPDQGLLCLCIFSEIGPHGGGTLVAEGSHKLVAKFLEKHPEGMESQRAIDTLNLEHPWLKELTSVVGDDKDDFLGIGDASPEARIDKFMNWHMDEDGVRLRVIETTASPGDVILCHPFLYHTPSQNHSGVPRFMCNRTTPLRERMQLMGRAGGNYSPLEQSVRRVLGCV</sequence>
<name>A0ABR5AD62_9BACL</name>
<proteinExistence type="predicted"/>
<gene>
    <name evidence="1" type="ORF">SD70_22815</name>
</gene>
<comment type="caution">
    <text evidence="1">The sequence shown here is derived from an EMBL/GenBank/DDBJ whole genome shotgun (WGS) entry which is preliminary data.</text>
</comment>
<reference evidence="1 2" key="1">
    <citation type="submission" date="2014-12" db="EMBL/GenBank/DDBJ databases">
        <title>Draft genome sequence of Paenibacillus kamchatkensis strain B-2647.</title>
        <authorList>
            <person name="Karlyshev A.V."/>
            <person name="Kudryashova E.B."/>
        </authorList>
    </citation>
    <scope>NUCLEOTIDE SEQUENCE [LARGE SCALE GENOMIC DNA]</scope>
    <source>
        <strain evidence="1 2">VKM B-2647</strain>
    </source>
</reference>
<dbReference type="SUPFAM" id="SSF51197">
    <property type="entry name" value="Clavaminate synthase-like"/>
    <property type="match status" value="1"/>
</dbReference>
<organism evidence="1 2">
    <name type="scientific">Gordoniibacillus kamchatkensis</name>
    <dbReference type="NCBI Taxonomy" id="1590651"/>
    <lineage>
        <taxon>Bacteria</taxon>
        <taxon>Bacillati</taxon>
        <taxon>Bacillota</taxon>
        <taxon>Bacilli</taxon>
        <taxon>Bacillales</taxon>
        <taxon>Paenibacillaceae</taxon>
        <taxon>Gordoniibacillus</taxon>
    </lineage>
</organism>
<protein>
    <recommendedName>
        <fullName evidence="3">Phytanoyl-CoA dioxygenase family protein</fullName>
    </recommendedName>
</protein>
<dbReference type="Proteomes" id="UP000031967">
    <property type="component" value="Unassembled WGS sequence"/>
</dbReference>
<keyword evidence="2" id="KW-1185">Reference proteome</keyword>
<evidence type="ECO:0008006" key="3">
    <source>
        <dbReference type="Google" id="ProtNLM"/>
    </source>
</evidence>
<evidence type="ECO:0000313" key="1">
    <source>
        <dbReference type="EMBL" id="KIL38979.1"/>
    </source>
</evidence>
<dbReference type="RefSeq" id="WP_041050006.1">
    <property type="nucleotide sequence ID" value="NZ_JXAK01000046.1"/>
</dbReference>